<dbReference type="Pfam" id="PF02646">
    <property type="entry name" value="RmuC"/>
    <property type="match status" value="1"/>
</dbReference>
<evidence type="ECO:0000256" key="5">
    <source>
        <dbReference type="SAM" id="Phobius"/>
    </source>
</evidence>
<dbReference type="KEGG" id="nmes:H9L09_14065"/>
<evidence type="ECO:0000256" key="1">
    <source>
        <dbReference type="ARBA" id="ARBA00003416"/>
    </source>
</evidence>
<keyword evidence="3" id="KW-0175">Coiled coil</keyword>
<keyword evidence="5" id="KW-0812">Transmembrane</keyword>
<comment type="similarity">
    <text evidence="2">Belongs to the RmuC family.</text>
</comment>
<proteinExistence type="inferred from homology"/>
<dbReference type="RefSeq" id="WP_187577519.1">
    <property type="nucleotide sequence ID" value="NZ_CP060713.1"/>
</dbReference>
<dbReference type="AlphaFoldDB" id="A0A7G9R7V8"/>
<keyword evidence="7" id="KW-1185">Reference proteome</keyword>
<name>A0A7G9R7V8_9ACTN</name>
<evidence type="ECO:0000313" key="6">
    <source>
        <dbReference type="EMBL" id="QNN51683.1"/>
    </source>
</evidence>
<dbReference type="EMBL" id="CP060713">
    <property type="protein sequence ID" value="QNN51683.1"/>
    <property type="molecule type" value="Genomic_DNA"/>
</dbReference>
<keyword evidence="4" id="KW-0233">DNA recombination</keyword>
<keyword evidence="5" id="KW-0472">Membrane</keyword>
<feature type="transmembrane region" description="Helical" evidence="5">
    <location>
        <begin position="6"/>
        <end position="28"/>
    </location>
</feature>
<dbReference type="Proteomes" id="UP000515947">
    <property type="component" value="Chromosome"/>
</dbReference>
<organism evidence="6 7">
    <name type="scientific">Nocardioides mesophilus</name>
    <dbReference type="NCBI Taxonomy" id="433659"/>
    <lineage>
        <taxon>Bacteria</taxon>
        <taxon>Bacillati</taxon>
        <taxon>Actinomycetota</taxon>
        <taxon>Actinomycetes</taxon>
        <taxon>Propionibacteriales</taxon>
        <taxon>Nocardioidaceae</taxon>
        <taxon>Nocardioides</taxon>
    </lineage>
</organism>
<keyword evidence="5" id="KW-1133">Transmembrane helix</keyword>
<reference evidence="6 7" key="1">
    <citation type="submission" date="2020-08" db="EMBL/GenBank/DDBJ databases">
        <title>Genome sequence of Nocardioides mesophilus KACC 16243T.</title>
        <authorList>
            <person name="Hyun D.-W."/>
            <person name="Bae J.-W."/>
        </authorList>
    </citation>
    <scope>NUCLEOTIDE SEQUENCE [LARGE SCALE GENOMIC DNA]</scope>
    <source>
        <strain evidence="6 7">KACC 16243</strain>
    </source>
</reference>
<comment type="function">
    <text evidence="1">Involved in DNA recombination.</text>
</comment>
<dbReference type="PANTHER" id="PTHR30563:SF0">
    <property type="entry name" value="DNA RECOMBINATION PROTEIN RMUC"/>
    <property type="match status" value="1"/>
</dbReference>
<protein>
    <submittedName>
        <fullName evidence="6">DNA recombination protein RmuC</fullName>
    </submittedName>
</protein>
<dbReference type="PANTHER" id="PTHR30563">
    <property type="entry name" value="DNA RECOMBINATION PROTEIN RMUC"/>
    <property type="match status" value="1"/>
</dbReference>
<evidence type="ECO:0000256" key="3">
    <source>
        <dbReference type="ARBA" id="ARBA00023054"/>
    </source>
</evidence>
<evidence type="ECO:0000256" key="4">
    <source>
        <dbReference type="ARBA" id="ARBA00023172"/>
    </source>
</evidence>
<sequence>MDIGTTLSLLVTLLTGVLLGVVVGVLFVRGRASGHDAAVGQRALESRAADHAVVRESLDRLHDQMRDLEHHRVSWQSQLRQQVDEVRHSTEALRRETTSLSTALRKPQVRGRWGELHLRRVVELAGLVARCDFDEQVSVRSDDGLLRPDLVVHLAGDKHVVVDAKVPLDAFLDATSAEDDEERDAHLRRHARQLRQHVDALSGKAYWRSLPGTPEFVVLFVPGESFLSAALEAEPSLMEHAAARQVVLATPTTLIAMLRTVAHAWTQEALADKAREIHELGRELHTRLASMGGHLDKLGRSLTGAVTSYNKAVGSLETRVLVSARRFTELGLTEAELDSPGVVIEAPRPLSTAELLDAVAEPRSELALGAVGEEPGPRRSA</sequence>
<accession>A0A7G9R7V8</accession>
<evidence type="ECO:0000256" key="2">
    <source>
        <dbReference type="ARBA" id="ARBA00009840"/>
    </source>
</evidence>
<dbReference type="GO" id="GO:0006310">
    <property type="term" value="P:DNA recombination"/>
    <property type="evidence" value="ECO:0007669"/>
    <property type="project" value="UniProtKB-KW"/>
</dbReference>
<gene>
    <name evidence="6" type="ORF">H9L09_14065</name>
</gene>
<dbReference type="InterPro" id="IPR003798">
    <property type="entry name" value="DNA_recombination_RmuC"/>
</dbReference>
<evidence type="ECO:0000313" key="7">
    <source>
        <dbReference type="Proteomes" id="UP000515947"/>
    </source>
</evidence>